<dbReference type="GO" id="GO:0009055">
    <property type="term" value="F:electron transfer activity"/>
    <property type="evidence" value="ECO:0007669"/>
    <property type="project" value="InterPro"/>
</dbReference>
<comment type="subcellular location">
    <subcellularLocation>
        <location evidence="1">Cell membrane</location>
        <topology evidence="1">Multi-pass membrane protein</topology>
    </subcellularLocation>
</comment>
<evidence type="ECO:0000256" key="6">
    <source>
        <dbReference type="SAM" id="Phobius"/>
    </source>
</evidence>
<evidence type="ECO:0000256" key="4">
    <source>
        <dbReference type="ARBA" id="ARBA00022989"/>
    </source>
</evidence>
<evidence type="ECO:0000313" key="9">
    <source>
        <dbReference type="Proteomes" id="UP000286806"/>
    </source>
</evidence>
<name>A0A401JZY0_9PROT</name>
<dbReference type="GO" id="GO:0005886">
    <property type="term" value="C:plasma membrane"/>
    <property type="evidence" value="ECO:0007669"/>
    <property type="project" value="UniProtKB-SubCell"/>
</dbReference>
<sequence>MSKNTTSLNVKIKVWDFPVRFFHWGLAICFVASWASAELFDNAMQYHLYAGYATLVLILFRVLWGFMGSTTARFSSFIRSFATTLKYAGTLHKPHPGQQIGHNPLGGWMVVVMLGMLFAQAGTGLFSSDDVATQGPLAFWVGDTLSDTLSGIHQQLFNFLLALIGLHISAVLFYRFFKHDNLISPMITGYKDLPGGTSAPPLHFVSNGRAFLLFGLVMIGVLVPISIV</sequence>
<feature type="transmembrane region" description="Helical" evidence="6">
    <location>
        <begin position="210"/>
        <end position="227"/>
    </location>
</feature>
<evidence type="ECO:0000256" key="2">
    <source>
        <dbReference type="ARBA" id="ARBA00022475"/>
    </source>
</evidence>
<accession>A0A401JZY0</accession>
<organism evidence="8 9">
    <name type="scientific">Sulfuriferula multivorans</name>
    <dbReference type="NCBI Taxonomy" id="1559896"/>
    <lineage>
        <taxon>Bacteria</taxon>
        <taxon>Pseudomonadati</taxon>
        <taxon>Pseudomonadota</taxon>
        <taxon>Betaproteobacteria</taxon>
        <taxon>Nitrosomonadales</taxon>
        <taxon>Sulfuricellaceae</taxon>
        <taxon>Sulfuriferula</taxon>
    </lineage>
</organism>
<protein>
    <submittedName>
        <fullName evidence="8">Ni</fullName>
    </submittedName>
</protein>
<keyword evidence="5 6" id="KW-0472">Membrane</keyword>
<dbReference type="AlphaFoldDB" id="A0A401JZY0"/>
<keyword evidence="2" id="KW-1003">Cell membrane</keyword>
<gene>
    <name evidence="8" type="ORF">SFMTTN_3028</name>
</gene>
<dbReference type="PANTHER" id="PTHR30485">
    <property type="entry name" value="NI/FE-HYDROGENASE 1 B-TYPE CYTOCHROME SUBUNIT"/>
    <property type="match status" value="1"/>
</dbReference>
<feature type="transmembrane region" description="Helical" evidence="6">
    <location>
        <begin position="21"/>
        <end position="40"/>
    </location>
</feature>
<dbReference type="InterPro" id="IPR051542">
    <property type="entry name" value="Hydrogenase_cytochrome"/>
</dbReference>
<dbReference type="InterPro" id="IPR016174">
    <property type="entry name" value="Di-haem_cyt_TM"/>
</dbReference>
<dbReference type="RefSeq" id="WP_124705954.1">
    <property type="nucleotide sequence ID" value="NZ_BGOW01000036.1"/>
</dbReference>
<dbReference type="Pfam" id="PF01292">
    <property type="entry name" value="Ni_hydr_CYTB"/>
    <property type="match status" value="1"/>
</dbReference>
<comment type="caution">
    <text evidence="8">The sequence shown here is derived from an EMBL/GenBank/DDBJ whole genome shotgun (WGS) entry which is preliminary data.</text>
</comment>
<evidence type="ECO:0000259" key="7">
    <source>
        <dbReference type="Pfam" id="PF01292"/>
    </source>
</evidence>
<dbReference type="GO" id="GO:0022904">
    <property type="term" value="P:respiratory electron transport chain"/>
    <property type="evidence" value="ECO:0007669"/>
    <property type="project" value="InterPro"/>
</dbReference>
<keyword evidence="3 6" id="KW-0812">Transmembrane</keyword>
<reference evidence="8 9" key="1">
    <citation type="journal article" date="2019" name="Front. Microbiol.">
        <title>Genomes of Neutrophilic Sulfur-Oxidizing Chemolithoautotrophs Representing 9 Proteobacterial Species From 8 Genera.</title>
        <authorList>
            <person name="Watanabe T."/>
            <person name="Kojima H."/>
            <person name="Umezawa K."/>
            <person name="Hori C."/>
            <person name="Takasuka T.E."/>
            <person name="Kato Y."/>
            <person name="Fukui M."/>
        </authorList>
    </citation>
    <scope>NUCLEOTIDE SEQUENCE [LARGE SCALE GENOMIC DNA]</scope>
    <source>
        <strain evidence="8 9">TTN</strain>
    </source>
</reference>
<evidence type="ECO:0000256" key="3">
    <source>
        <dbReference type="ARBA" id="ARBA00022692"/>
    </source>
</evidence>
<feature type="domain" description="Cytochrome b561 bacterial/Ni-hydrogenase" evidence="7">
    <location>
        <begin position="14"/>
        <end position="189"/>
    </location>
</feature>
<evidence type="ECO:0000256" key="5">
    <source>
        <dbReference type="ARBA" id="ARBA00023136"/>
    </source>
</evidence>
<evidence type="ECO:0000256" key="1">
    <source>
        <dbReference type="ARBA" id="ARBA00004651"/>
    </source>
</evidence>
<feature type="transmembrane region" description="Helical" evidence="6">
    <location>
        <begin position="46"/>
        <end position="64"/>
    </location>
</feature>
<dbReference type="PANTHER" id="PTHR30485:SF2">
    <property type="entry name" value="BLL0597 PROTEIN"/>
    <property type="match status" value="1"/>
</dbReference>
<dbReference type="InterPro" id="IPR011577">
    <property type="entry name" value="Cyt_b561_bac/Ni-Hgenase"/>
</dbReference>
<keyword evidence="9" id="KW-1185">Reference proteome</keyword>
<dbReference type="OrthoDB" id="196472at2"/>
<dbReference type="Gene3D" id="1.20.950.20">
    <property type="entry name" value="Transmembrane di-heme cytochromes, Chain C"/>
    <property type="match status" value="1"/>
</dbReference>
<dbReference type="GO" id="GO:0020037">
    <property type="term" value="F:heme binding"/>
    <property type="evidence" value="ECO:0007669"/>
    <property type="project" value="TreeGrafter"/>
</dbReference>
<dbReference type="Proteomes" id="UP000286806">
    <property type="component" value="Unassembled WGS sequence"/>
</dbReference>
<keyword evidence="4 6" id="KW-1133">Transmembrane helix</keyword>
<proteinExistence type="predicted"/>
<feature type="transmembrane region" description="Helical" evidence="6">
    <location>
        <begin position="105"/>
        <end position="126"/>
    </location>
</feature>
<dbReference type="EMBL" id="BGOW01000036">
    <property type="protein sequence ID" value="GCB02208.1"/>
    <property type="molecule type" value="Genomic_DNA"/>
</dbReference>
<evidence type="ECO:0000313" key="8">
    <source>
        <dbReference type="EMBL" id="GCB02208.1"/>
    </source>
</evidence>
<feature type="transmembrane region" description="Helical" evidence="6">
    <location>
        <begin position="156"/>
        <end position="177"/>
    </location>
</feature>
<dbReference type="SUPFAM" id="SSF81342">
    <property type="entry name" value="Transmembrane di-heme cytochromes"/>
    <property type="match status" value="1"/>
</dbReference>